<reference evidence="1" key="1">
    <citation type="journal article" date="2014" name="Nat. Commun.">
        <title>The tobacco genome sequence and its comparison with those of tomato and potato.</title>
        <authorList>
            <person name="Sierro N."/>
            <person name="Battey J.N."/>
            <person name="Ouadi S."/>
            <person name="Bakaher N."/>
            <person name="Bovet L."/>
            <person name="Willig A."/>
            <person name="Goepfert S."/>
            <person name="Peitsch M.C."/>
            <person name="Ivanov N.V."/>
        </authorList>
    </citation>
    <scope>NUCLEOTIDE SEQUENCE [LARGE SCALE GENOMIC DNA]</scope>
</reference>
<name>A0AC58T0F0_TOBAC</name>
<accession>A0AC58T0F0</accession>
<keyword evidence="1" id="KW-1185">Reference proteome</keyword>
<sequence>MNLNMNSVESLVAQIQGLSSNPSDVTQLHNFLKQSEELLHSDFARLFSSLAELDPNTHSLGFLYILEACMSFPAAKEQVNELLVSVVRFINSCAAEQIRLAPDKFISVCKRFKDQVILLEAPIRGVASMLTAVRKLQSSSEQLTTLHPDFLLLCVLAKCYKTGITVLEDDIYEIDQPRDFFLYCYYGGMVCIGQKQFRKALELLHNVVTAPMSTLNAIAVEAYKKYILVSLIHVGQFSISFPKYTSSVAQRNLKTYAQPYLELASSYGSGKIAELETFVQTNKEKFETDNNLGLVMQVVSSMYKRNIQRLTQTYLTLSLQDIANTVQLRGPKEAEMHVLQMIEDGEIYATINQKDGMVRFLEDPEQYKTCGMIEHIDSSIKRLVGRDRDLILMILIVFLRNSPSETSKVQLLSKYGK</sequence>
<proteinExistence type="predicted"/>
<evidence type="ECO:0000313" key="2">
    <source>
        <dbReference type="RefSeq" id="XP_075090692.1"/>
    </source>
</evidence>
<dbReference type="RefSeq" id="XP_075090692.1">
    <property type="nucleotide sequence ID" value="XM_075234591.1"/>
</dbReference>
<evidence type="ECO:0000313" key="1">
    <source>
        <dbReference type="Proteomes" id="UP000790787"/>
    </source>
</evidence>
<reference evidence="2" key="2">
    <citation type="submission" date="2025-08" db="UniProtKB">
        <authorList>
            <consortium name="RefSeq"/>
        </authorList>
    </citation>
    <scope>IDENTIFICATION</scope>
    <source>
        <tissue evidence="2">Leaf</tissue>
    </source>
</reference>
<organism evidence="1 2">
    <name type="scientific">Nicotiana tabacum</name>
    <name type="common">Common tobacco</name>
    <dbReference type="NCBI Taxonomy" id="4097"/>
    <lineage>
        <taxon>Eukaryota</taxon>
        <taxon>Viridiplantae</taxon>
        <taxon>Streptophyta</taxon>
        <taxon>Embryophyta</taxon>
        <taxon>Tracheophyta</taxon>
        <taxon>Spermatophyta</taxon>
        <taxon>Magnoliopsida</taxon>
        <taxon>eudicotyledons</taxon>
        <taxon>Gunneridae</taxon>
        <taxon>Pentapetalae</taxon>
        <taxon>asterids</taxon>
        <taxon>lamiids</taxon>
        <taxon>Solanales</taxon>
        <taxon>Solanaceae</taxon>
        <taxon>Nicotianoideae</taxon>
        <taxon>Nicotianeae</taxon>
        <taxon>Nicotiana</taxon>
    </lineage>
</organism>
<dbReference type="Proteomes" id="UP000790787">
    <property type="component" value="Chromosome 17"/>
</dbReference>
<protein>
    <submittedName>
        <fullName evidence="2">COP9 signalosome complex subunit 3 isoform X2</fullName>
    </submittedName>
</protein>
<gene>
    <name evidence="2" type="primary">LOC107770159</name>
</gene>